<evidence type="ECO:0000256" key="6">
    <source>
        <dbReference type="ARBA" id="ARBA00023295"/>
    </source>
</evidence>
<evidence type="ECO:0000256" key="7">
    <source>
        <dbReference type="PIRNR" id="PIRNR026534"/>
    </source>
</evidence>
<dbReference type="Proteomes" id="UP000305948">
    <property type="component" value="Unassembled WGS sequence"/>
</dbReference>
<comment type="similarity">
    <text evidence="3 7">Belongs to the glycosyl hydrolase 43 family.</text>
</comment>
<evidence type="ECO:0000256" key="8">
    <source>
        <dbReference type="PIRSR" id="PIRSR606710-1"/>
    </source>
</evidence>
<keyword evidence="6 7" id="KW-0326">Glycosidase</keyword>
<feature type="signal peptide" evidence="10">
    <location>
        <begin position="1"/>
        <end position="38"/>
    </location>
</feature>
<accession>A0A5C3N4C0</accession>
<proteinExistence type="inferred from homology"/>
<dbReference type="GO" id="GO:0031222">
    <property type="term" value="P:arabinan catabolic process"/>
    <property type="evidence" value="ECO:0007669"/>
    <property type="project" value="UniProtKB-UniPathway"/>
</dbReference>
<dbReference type="InterPro" id="IPR023296">
    <property type="entry name" value="Glyco_hydro_beta-prop_sf"/>
</dbReference>
<evidence type="ECO:0000256" key="4">
    <source>
        <dbReference type="ARBA" id="ARBA00012586"/>
    </source>
</evidence>
<dbReference type="EC" id="3.2.1.99" evidence="4 7"/>
<evidence type="ECO:0000256" key="10">
    <source>
        <dbReference type="SAM" id="SignalP"/>
    </source>
</evidence>
<dbReference type="InterPro" id="IPR006710">
    <property type="entry name" value="Glyco_hydro_43"/>
</dbReference>
<dbReference type="InterPro" id="IPR016840">
    <property type="entry name" value="Glyco_hydro_43_endo_a_Ara-ase"/>
</dbReference>
<dbReference type="PIRSF" id="PIRSF026534">
    <property type="entry name" value="Endo_alpha-L-arabinosidase"/>
    <property type="match status" value="1"/>
</dbReference>
<evidence type="ECO:0000313" key="12">
    <source>
        <dbReference type="Proteomes" id="UP000305948"/>
    </source>
</evidence>
<dbReference type="STRING" id="5364.A0A5C3N4C0"/>
<organism evidence="11 12">
    <name type="scientific">Heliocybe sulcata</name>
    <dbReference type="NCBI Taxonomy" id="5364"/>
    <lineage>
        <taxon>Eukaryota</taxon>
        <taxon>Fungi</taxon>
        <taxon>Dikarya</taxon>
        <taxon>Basidiomycota</taxon>
        <taxon>Agaricomycotina</taxon>
        <taxon>Agaricomycetes</taxon>
        <taxon>Gloeophyllales</taxon>
        <taxon>Gloeophyllaceae</taxon>
        <taxon>Heliocybe</taxon>
    </lineage>
</organism>
<dbReference type="AlphaFoldDB" id="A0A5C3N4C0"/>
<sequence length="344" mass="36715">MYSELGSQGSHILHPLRAIMKLRVLASLFALCVAFVGATPNPISGSDNISVRDPAIWYNPDTRKYYVFSTDDGIKIFTATALTGPWTRSGSVLPNGSSINLSSNQGLWAPDVNYIQGLYTVYYSVSIIGSQNSAIGVATSPSMEPGTWTDLGQVIRSSPSDVFNAIDPNIIDDNGLKLSFGSYWQGMYQIGLWPGVKDQASALPGTHLAGGNGRAAEGGFVYKPASSQYFFMFFSAGITPLAGSTSRPAAGQEYKVLVGRGASAMGPFYGQLGNQLTQDNTGTLVLGSHDNIYAPGGQSIFRDPVSGRDVIVYHYVRNSDPNGSPSYLGINYLDFSSGWPVVVS</sequence>
<dbReference type="PANTHER" id="PTHR43301:SF3">
    <property type="entry name" value="ARABINAN ENDO-1,5-ALPHA-L-ARABINOSIDASE A-RELATED"/>
    <property type="match status" value="1"/>
</dbReference>
<evidence type="ECO:0000313" key="11">
    <source>
        <dbReference type="EMBL" id="TFK50978.1"/>
    </source>
</evidence>
<comment type="catalytic activity">
    <reaction evidence="1 7">
        <text>Endohydrolysis of (1-&gt;5)-alpha-arabinofuranosidic linkages in (1-&gt;5)-arabinans.</text>
        <dbReference type="EC" id="3.2.1.99"/>
    </reaction>
</comment>
<evidence type="ECO:0000256" key="3">
    <source>
        <dbReference type="ARBA" id="ARBA00009865"/>
    </source>
</evidence>
<keyword evidence="5 7" id="KW-0378">Hydrolase</keyword>
<feature type="chain" id="PRO_5022767915" description="Arabinan endo-1,5-alpha-L-arabinosidase" evidence="10">
    <location>
        <begin position="39"/>
        <end position="344"/>
    </location>
</feature>
<dbReference type="InterPro" id="IPR050727">
    <property type="entry name" value="GH43_arabinanases"/>
</dbReference>
<evidence type="ECO:0000256" key="9">
    <source>
        <dbReference type="PIRSR" id="PIRSR606710-2"/>
    </source>
</evidence>
<comment type="pathway">
    <text evidence="2 7">Glycan metabolism; L-arabinan degradation.</text>
</comment>
<evidence type="ECO:0000256" key="1">
    <source>
        <dbReference type="ARBA" id="ARBA00000375"/>
    </source>
</evidence>
<gene>
    <name evidence="11" type="ORF">OE88DRAFT_1660145</name>
</gene>
<dbReference type="OrthoDB" id="195678at2759"/>
<dbReference type="PANTHER" id="PTHR43301">
    <property type="entry name" value="ARABINAN ENDO-1,5-ALPHA-L-ARABINOSIDASE"/>
    <property type="match status" value="1"/>
</dbReference>
<evidence type="ECO:0000256" key="2">
    <source>
        <dbReference type="ARBA" id="ARBA00004834"/>
    </source>
</evidence>
<dbReference type="EMBL" id="ML213512">
    <property type="protein sequence ID" value="TFK50978.1"/>
    <property type="molecule type" value="Genomic_DNA"/>
</dbReference>
<name>A0A5C3N4C0_9AGAM</name>
<dbReference type="GO" id="GO:0046558">
    <property type="term" value="F:arabinan endo-1,5-alpha-L-arabinosidase activity"/>
    <property type="evidence" value="ECO:0007669"/>
    <property type="project" value="UniProtKB-EC"/>
</dbReference>
<dbReference type="Gene3D" id="2.115.10.20">
    <property type="entry name" value="Glycosyl hydrolase domain, family 43"/>
    <property type="match status" value="1"/>
</dbReference>
<protein>
    <recommendedName>
        <fullName evidence="4 7">Arabinan endo-1,5-alpha-L-arabinosidase</fullName>
        <ecNumber evidence="4 7">3.2.1.99</ecNumber>
    </recommendedName>
</protein>
<keyword evidence="12" id="KW-1185">Reference proteome</keyword>
<feature type="active site" description="Proton donor" evidence="8">
    <location>
        <position position="217"/>
    </location>
</feature>
<dbReference type="UniPathway" id="UPA00667"/>
<dbReference type="SUPFAM" id="SSF75005">
    <property type="entry name" value="Arabinanase/levansucrase/invertase"/>
    <property type="match status" value="1"/>
</dbReference>
<reference evidence="11 12" key="1">
    <citation type="journal article" date="2019" name="Nat. Ecol. Evol.">
        <title>Megaphylogeny resolves global patterns of mushroom evolution.</title>
        <authorList>
            <person name="Varga T."/>
            <person name="Krizsan K."/>
            <person name="Foldi C."/>
            <person name="Dima B."/>
            <person name="Sanchez-Garcia M."/>
            <person name="Sanchez-Ramirez S."/>
            <person name="Szollosi G.J."/>
            <person name="Szarkandi J.G."/>
            <person name="Papp V."/>
            <person name="Albert L."/>
            <person name="Andreopoulos W."/>
            <person name="Angelini C."/>
            <person name="Antonin V."/>
            <person name="Barry K.W."/>
            <person name="Bougher N.L."/>
            <person name="Buchanan P."/>
            <person name="Buyck B."/>
            <person name="Bense V."/>
            <person name="Catcheside P."/>
            <person name="Chovatia M."/>
            <person name="Cooper J."/>
            <person name="Damon W."/>
            <person name="Desjardin D."/>
            <person name="Finy P."/>
            <person name="Geml J."/>
            <person name="Haridas S."/>
            <person name="Hughes K."/>
            <person name="Justo A."/>
            <person name="Karasinski D."/>
            <person name="Kautmanova I."/>
            <person name="Kiss B."/>
            <person name="Kocsube S."/>
            <person name="Kotiranta H."/>
            <person name="LaButti K.M."/>
            <person name="Lechner B.E."/>
            <person name="Liimatainen K."/>
            <person name="Lipzen A."/>
            <person name="Lukacs Z."/>
            <person name="Mihaltcheva S."/>
            <person name="Morgado L.N."/>
            <person name="Niskanen T."/>
            <person name="Noordeloos M.E."/>
            <person name="Ohm R.A."/>
            <person name="Ortiz-Santana B."/>
            <person name="Ovrebo C."/>
            <person name="Racz N."/>
            <person name="Riley R."/>
            <person name="Savchenko A."/>
            <person name="Shiryaev A."/>
            <person name="Soop K."/>
            <person name="Spirin V."/>
            <person name="Szebenyi C."/>
            <person name="Tomsovsky M."/>
            <person name="Tulloss R.E."/>
            <person name="Uehling J."/>
            <person name="Grigoriev I.V."/>
            <person name="Vagvolgyi C."/>
            <person name="Papp T."/>
            <person name="Martin F.M."/>
            <person name="Miettinen O."/>
            <person name="Hibbett D.S."/>
            <person name="Nagy L.G."/>
        </authorList>
    </citation>
    <scope>NUCLEOTIDE SEQUENCE [LARGE SCALE GENOMIC DNA]</scope>
    <source>
        <strain evidence="11 12">OMC1185</strain>
    </source>
</reference>
<dbReference type="CDD" id="cd18831">
    <property type="entry name" value="GH43_AnAbnA-like"/>
    <property type="match status" value="1"/>
</dbReference>
<feature type="site" description="Important for catalytic activity, responsible for pKa modulation of the active site Glu and correct orientation of both the proton donor and substrate" evidence="9">
    <location>
        <position position="167"/>
    </location>
</feature>
<evidence type="ECO:0000256" key="5">
    <source>
        <dbReference type="ARBA" id="ARBA00022801"/>
    </source>
</evidence>
<keyword evidence="10" id="KW-0732">Signal</keyword>
<feature type="active site" description="Proton acceptor" evidence="8">
    <location>
        <position position="53"/>
    </location>
</feature>
<dbReference type="Pfam" id="PF04616">
    <property type="entry name" value="Glyco_hydro_43"/>
    <property type="match status" value="1"/>
</dbReference>